<gene>
    <name evidence="1" type="ORF">NCTC10135_00186</name>
</gene>
<dbReference type="EMBL" id="LS991949">
    <property type="protein sequence ID" value="SYV89694.1"/>
    <property type="molecule type" value="Genomic_DNA"/>
</dbReference>
<organism evidence="1 2">
    <name type="scientific">Metamycoplasma alkalescens</name>
    <dbReference type="NCBI Taxonomy" id="45363"/>
    <lineage>
        <taxon>Bacteria</taxon>
        <taxon>Bacillati</taxon>
        <taxon>Mycoplasmatota</taxon>
        <taxon>Mycoplasmoidales</taxon>
        <taxon>Metamycoplasmataceae</taxon>
        <taxon>Metamycoplasma</taxon>
    </lineage>
</organism>
<protein>
    <submittedName>
        <fullName evidence="1">Uncharacterized protein</fullName>
    </submittedName>
</protein>
<name>A0A3B0P8S5_9BACT</name>
<dbReference type="KEGG" id="mala:NCTC10135_00186"/>
<evidence type="ECO:0000313" key="2">
    <source>
        <dbReference type="Proteomes" id="UP000259864"/>
    </source>
</evidence>
<reference evidence="2" key="1">
    <citation type="submission" date="2018-06" db="EMBL/GenBank/DDBJ databases">
        <authorList>
            <consortium name="Pathogen Informatics"/>
        </authorList>
    </citation>
    <scope>NUCLEOTIDE SEQUENCE [LARGE SCALE GENOMIC DNA]</scope>
    <source>
        <strain evidence="2">NCTC10135</strain>
    </source>
</reference>
<dbReference type="AlphaFoldDB" id="A0A3B0P8S5"/>
<sequence length="43" mass="4860">MATYLISGILYYSLKTSATAANFEIVANKNEHVIVKKNKLKSW</sequence>
<dbReference type="Proteomes" id="UP000259864">
    <property type="component" value="Chromosome 1"/>
</dbReference>
<proteinExistence type="predicted"/>
<evidence type="ECO:0000313" key="1">
    <source>
        <dbReference type="EMBL" id="SYV89694.1"/>
    </source>
</evidence>
<accession>A0A3B0P8S5</accession>
<feature type="non-terminal residue" evidence="1">
    <location>
        <position position="43"/>
    </location>
</feature>